<dbReference type="EMBL" id="WIGM01000339">
    <property type="protein sequence ID" value="KAF6828402.1"/>
    <property type="molecule type" value="Genomic_DNA"/>
</dbReference>
<reference evidence="2" key="1">
    <citation type="journal article" date="2020" name="Phytopathology">
        <title>Genome Sequence Resources of Colletotrichum truncatum, C. plurivorum, C. musicola, and C. sojae: Four Species Pathogenic to Soybean (Glycine max).</title>
        <authorList>
            <person name="Rogerio F."/>
            <person name="Boufleur T.R."/>
            <person name="Ciampi-Guillardi M."/>
            <person name="Sukno S.A."/>
            <person name="Thon M.R."/>
            <person name="Massola Junior N.S."/>
            <person name="Baroncelli R."/>
        </authorList>
    </citation>
    <scope>NUCLEOTIDE SEQUENCE</scope>
    <source>
        <strain evidence="2">LFN0074</strain>
    </source>
</reference>
<dbReference type="InterPro" id="IPR051288">
    <property type="entry name" value="Serum_paraoxonase/arylesterase"/>
</dbReference>
<sequence length="432" mass="47668">MAALVPALVAGLAVFGGYTYGPSIKRTSTVIGWSRTINNTQVAAGDITFIGDTVHCEDIHHHVPSGLLFTACEDDPEARKHWFPPLGTMNDPVKAKESQGSIHIIDPKDMTTKRLKFENFETTFITHGIDVITDPENPEAVFVFAVNHVPHPDFVASRLAHQSDDKVTHKAQSQIEIFHHVLGSPTARHVRSVRHPLIKTPNDIYASDPRTFYVTNDHGYREGFFRLLEDLWPGATWTDTIQIRIDDLSAGPTEGFTANVAHSGMRNNNGLGHYRDKILIDDCSAGIMHIGQLPSSPENSSIKILDSIYFDSSIDNPSWFEDPYRSETQDASGFVLPGLRNAIELIKNIADPSSDLSSIVWYAKPIPNCSSSEKGACWEKRVLFQDDGRRISSAAGAVLVAIDPAKESGQRKAWLFIGGFWGKSIVAVKVDL</sequence>
<dbReference type="PANTHER" id="PTHR11799">
    <property type="entry name" value="PARAOXONASE"/>
    <property type="match status" value="1"/>
</dbReference>
<evidence type="ECO:0000256" key="1">
    <source>
        <dbReference type="SAM" id="SignalP"/>
    </source>
</evidence>
<gene>
    <name evidence="2" type="ORF">CMUS01_08594</name>
</gene>
<dbReference type="PANTHER" id="PTHR11799:SF12">
    <property type="entry name" value="PARAOXONASE-RELATED"/>
    <property type="match status" value="1"/>
</dbReference>
<dbReference type="Proteomes" id="UP000639643">
    <property type="component" value="Unassembled WGS sequence"/>
</dbReference>
<dbReference type="OrthoDB" id="5307922at2759"/>
<dbReference type="AlphaFoldDB" id="A0A8H6KB26"/>
<organism evidence="2 3">
    <name type="scientific">Colletotrichum musicola</name>
    <dbReference type="NCBI Taxonomy" id="2175873"/>
    <lineage>
        <taxon>Eukaryota</taxon>
        <taxon>Fungi</taxon>
        <taxon>Dikarya</taxon>
        <taxon>Ascomycota</taxon>
        <taxon>Pezizomycotina</taxon>
        <taxon>Sordariomycetes</taxon>
        <taxon>Hypocreomycetidae</taxon>
        <taxon>Glomerellales</taxon>
        <taxon>Glomerellaceae</taxon>
        <taxon>Colletotrichum</taxon>
        <taxon>Colletotrichum orchidearum species complex</taxon>
    </lineage>
</organism>
<protein>
    <submittedName>
        <fullName evidence="2">Serum paraoxonase arylesterase family protein</fullName>
    </submittedName>
</protein>
<keyword evidence="3" id="KW-1185">Reference proteome</keyword>
<accession>A0A8H6KB26</accession>
<proteinExistence type="predicted"/>
<dbReference type="InterPro" id="IPR011042">
    <property type="entry name" value="6-blade_b-propeller_TolB-like"/>
</dbReference>
<evidence type="ECO:0000313" key="3">
    <source>
        <dbReference type="Proteomes" id="UP000639643"/>
    </source>
</evidence>
<feature type="signal peptide" evidence="1">
    <location>
        <begin position="1"/>
        <end position="19"/>
    </location>
</feature>
<keyword evidence="1" id="KW-0732">Signal</keyword>
<evidence type="ECO:0000313" key="2">
    <source>
        <dbReference type="EMBL" id="KAF6828402.1"/>
    </source>
</evidence>
<name>A0A8H6KB26_9PEZI</name>
<dbReference type="Gene3D" id="2.120.10.30">
    <property type="entry name" value="TolB, C-terminal domain"/>
    <property type="match status" value="1"/>
</dbReference>
<feature type="chain" id="PRO_5034416607" evidence="1">
    <location>
        <begin position="20"/>
        <end position="432"/>
    </location>
</feature>
<comment type="caution">
    <text evidence="2">The sequence shown here is derived from an EMBL/GenBank/DDBJ whole genome shotgun (WGS) entry which is preliminary data.</text>
</comment>